<protein>
    <submittedName>
        <fullName evidence="1">Uncharacterized protein</fullName>
    </submittedName>
</protein>
<gene>
    <name evidence="1" type="ORF">RGI145_19400</name>
</gene>
<dbReference type="EMBL" id="CP015584">
    <property type="protein sequence ID" value="APT59515.1"/>
    <property type="molecule type" value="Genomic_DNA"/>
</dbReference>
<dbReference type="AlphaFoldDB" id="A0A1L7AL67"/>
<reference evidence="1 2" key="1">
    <citation type="submission" date="2016-05" db="EMBL/GenBank/DDBJ databases">
        <title>Complete Genome and Methylome Analysis of Psychrotrophic Bacterial Isolates from Antarctic Lake Untersee.</title>
        <authorList>
            <person name="Fomenkov A."/>
            <person name="Akimov V.N."/>
            <person name="Vasilyeva L.V."/>
            <person name="Andersen D."/>
            <person name="Vincze T."/>
            <person name="Roberts R.J."/>
        </authorList>
    </citation>
    <scope>NUCLEOTIDE SEQUENCE [LARGE SCALE GENOMIC DNA]</scope>
    <source>
        <strain evidence="1 2">U14-5</strain>
    </source>
</reference>
<sequence length="141" mass="15972">MSRQHRMSEIGRQKLVVLPASASCFFVHRVSDLQFRVHTIRQTIVDKLVREMPQITRMFPVGPISFPTPETIDFFIIGVRETFGPREQLLGDECLKDLPEAITLSDFLIACSLINQCCQTNARQAAKQHIALPGDVPLLRL</sequence>
<name>A0A1L7AL67_9PROT</name>
<dbReference type="STRING" id="257708.RGI145_19400"/>
<accession>A0A1L7AL67</accession>
<proteinExistence type="predicted"/>
<evidence type="ECO:0000313" key="1">
    <source>
        <dbReference type="EMBL" id="APT59515.1"/>
    </source>
</evidence>
<organism evidence="1 2">
    <name type="scientific">Roseomonas gilardii</name>
    <dbReference type="NCBI Taxonomy" id="257708"/>
    <lineage>
        <taxon>Bacteria</taxon>
        <taxon>Pseudomonadati</taxon>
        <taxon>Pseudomonadota</taxon>
        <taxon>Alphaproteobacteria</taxon>
        <taxon>Acetobacterales</taxon>
        <taxon>Roseomonadaceae</taxon>
        <taxon>Roseomonas</taxon>
    </lineage>
</organism>
<evidence type="ECO:0000313" key="2">
    <source>
        <dbReference type="Proteomes" id="UP000185494"/>
    </source>
</evidence>
<dbReference type="Proteomes" id="UP000185494">
    <property type="component" value="Chromosome 2"/>
</dbReference>
<dbReference type="KEGG" id="rgi:RGI145_19400"/>